<dbReference type="Proteomes" id="UP000199046">
    <property type="component" value="Unassembled WGS sequence"/>
</dbReference>
<dbReference type="OrthoDB" id="9805307at2"/>
<accession>A0A1I1LJ54</accession>
<dbReference type="PANTHER" id="PTHR11820:SF7">
    <property type="entry name" value="ACYLPYRUVASE FAHD1, MITOCHONDRIAL"/>
    <property type="match status" value="1"/>
</dbReference>
<dbReference type="InterPro" id="IPR036663">
    <property type="entry name" value="Fumarylacetoacetase_C_sf"/>
</dbReference>
<keyword evidence="4" id="KW-1185">Reference proteome</keyword>
<evidence type="ECO:0000259" key="2">
    <source>
        <dbReference type="Pfam" id="PF01557"/>
    </source>
</evidence>
<dbReference type="GO" id="GO:0046872">
    <property type="term" value="F:metal ion binding"/>
    <property type="evidence" value="ECO:0007669"/>
    <property type="project" value="UniProtKB-KW"/>
</dbReference>
<dbReference type="AlphaFoldDB" id="A0A1I1LJ54"/>
<proteinExistence type="predicted"/>
<organism evidence="3 4">
    <name type="scientific">Kushneria avicenniae</name>
    <dbReference type="NCBI Taxonomy" id="402385"/>
    <lineage>
        <taxon>Bacteria</taxon>
        <taxon>Pseudomonadati</taxon>
        <taxon>Pseudomonadota</taxon>
        <taxon>Gammaproteobacteria</taxon>
        <taxon>Oceanospirillales</taxon>
        <taxon>Halomonadaceae</taxon>
        <taxon>Kushneria</taxon>
    </lineage>
</organism>
<protein>
    <submittedName>
        <fullName evidence="3">2-keto-4-pentenoate hydratase/2-oxohepta-3-ene-1,7-dioic acid hydratase (Catechol pathway)</fullName>
    </submittedName>
</protein>
<gene>
    <name evidence="3" type="ORF">SAMN05421848_2496</name>
</gene>
<sequence>MAFQPGFTDGRTFDAPLGKIVCVGRNYAAHARELNNDVPTAPLLFIKPATSATPMRERIKVPRHLGEVHFEIEVALLIQRRLCRVRPEKVLEAIAGVGLALDLTLRDVQSRLKDKGHPWERAKGFDGACPLSEFVPFDATQMNLDDLRFTLTIDGERRQTGHTALMLFKAAELVADMSHSFTLEPGDVILTGTPEGVGALPEGARLVLTLDGHIEIAARS</sequence>
<dbReference type="RefSeq" id="WP_090135000.1">
    <property type="nucleotide sequence ID" value="NZ_FOLY01000005.1"/>
</dbReference>
<evidence type="ECO:0000313" key="3">
    <source>
        <dbReference type="EMBL" id="SFC72986.1"/>
    </source>
</evidence>
<dbReference type="NCBIfam" id="NF007967">
    <property type="entry name" value="PRK10691.1"/>
    <property type="match status" value="1"/>
</dbReference>
<dbReference type="Pfam" id="PF01557">
    <property type="entry name" value="FAA_hydrolase"/>
    <property type="match status" value="1"/>
</dbReference>
<dbReference type="STRING" id="402385.SAMN05421848_2496"/>
<dbReference type="InterPro" id="IPR011234">
    <property type="entry name" value="Fumarylacetoacetase-like_C"/>
</dbReference>
<keyword evidence="1" id="KW-0479">Metal-binding</keyword>
<reference evidence="4" key="1">
    <citation type="submission" date="2016-10" db="EMBL/GenBank/DDBJ databases">
        <authorList>
            <person name="Varghese N."/>
            <person name="Submissions S."/>
        </authorList>
    </citation>
    <scope>NUCLEOTIDE SEQUENCE [LARGE SCALE GENOMIC DNA]</scope>
    <source>
        <strain evidence="4">DSM 23439</strain>
    </source>
</reference>
<dbReference type="Gene3D" id="3.90.850.10">
    <property type="entry name" value="Fumarylacetoacetase-like, C-terminal domain"/>
    <property type="match status" value="1"/>
</dbReference>
<dbReference type="SUPFAM" id="SSF56529">
    <property type="entry name" value="FAH"/>
    <property type="match status" value="1"/>
</dbReference>
<dbReference type="GO" id="GO:0018773">
    <property type="term" value="F:acetylpyruvate hydrolase activity"/>
    <property type="evidence" value="ECO:0007669"/>
    <property type="project" value="TreeGrafter"/>
</dbReference>
<evidence type="ECO:0000313" key="4">
    <source>
        <dbReference type="Proteomes" id="UP000199046"/>
    </source>
</evidence>
<name>A0A1I1LJ54_9GAMM</name>
<evidence type="ECO:0000256" key="1">
    <source>
        <dbReference type="ARBA" id="ARBA00022723"/>
    </source>
</evidence>
<dbReference type="EMBL" id="FOLY01000005">
    <property type="protein sequence ID" value="SFC72986.1"/>
    <property type="molecule type" value="Genomic_DNA"/>
</dbReference>
<dbReference type="PANTHER" id="PTHR11820">
    <property type="entry name" value="ACYLPYRUVASE"/>
    <property type="match status" value="1"/>
</dbReference>
<feature type="domain" description="Fumarylacetoacetase-like C-terminal" evidence="2">
    <location>
        <begin position="19"/>
        <end position="203"/>
    </location>
</feature>